<dbReference type="AlphaFoldDB" id="A0A2P4P7T1"/>
<sequence length="528" mass="62124">MATLPKSPQENQFTVADIPKDNILEIKEIIKNPIFNEYYIKIKELITEYRKDTIYHILIPSLLAISHHALINEGFLNNKHEINYKIKFNARLLAVANHLTEDSVNQHLEWMKLNTYTFKYKEKNMNRIEYTGQIQSLLEDLTWQNEYINGWNKLVRYFLLGIMMYGYYQNDLSKSIKKNKKAKQQKSNFLNELNKAVSKCTNSIMEESKTSTTINSALEIIKMDNESADSKLTKEELIKKLKGHLKFSYYLFYFVRMFGYVSLIASVSPDLADKLLKSINPKNLNEINNSFNDLKEIDLGKDLIAKNAEYGNIICRTVIECSQTMKIHNDKLKEGLEELIDRYAFNTYSNIIFEEININNENNYRSEFNAISDDDDISMDEDEKNKIMDKLNEDIQDLKRKSSIEAFNTESQIIDDIKKNEMRSHIKTIRNALDENIYNELIKKSKFIDYNHVFIMEEKEKEIIQKNVIDFRSELNNLQQTQFNNNFNTITSQYQNNVGFDCLNDDDKNLFILNETVIYCNNSNFFTQ</sequence>
<keyword evidence="2" id="KW-1185">Reference proteome</keyword>
<dbReference type="Proteomes" id="UP000018888">
    <property type="component" value="Unassembled WGS sequence"/>
</dbReference>
<evidence type="ECO:0000313" key="2">
    <source>
        <dbReference type="Proteomes" id="UP000018888"/>
    </source>
</evidence>
<reference evidence="1 2" key="1">
    <citation type="journal article" date="2013" name="Proc. Natl. Acad. Sci. U.S.A.">
        <title>Genome of an arbuscular mycorrhizal fungus provides insight into the oldest plant symbiosis.</title>
        <authorList>
            <person name="Tisserant E."/>
            <person name="Malbreil M."/>
            <person name="Kuo A."/>
            <person name="Kohler A."/>
            <person name="Symeonidi A."/>
            <person name="Balestrini R."/>
            <person name="Charron P."/>
            <person name="Duensing N."/>
            <person name="Frei Dit Frey N."/>
            <person name="Gianinazzi-Pearson V."/>
            <person name="Gilbert L.B."/>
            <person name="Handa Y."/>
            <person name="Herr J.R."/>
            <person name="Hijri M."/>
            <person name="Koul R."/>
            <person name="Kawaguchi M."/>
            <person name="Krajinski F."/>
            <person name="Lammers P.J."/>
            <person name="Masclaux F.G."/>
            <person name="Murat C."/>
            <person name="Morin E."/>
            <person name="Ndikumana S."/>
            <person name="Pagni M."/>
            <person name="Petitpierre D."/>
            <person name="Requena N."/>
            <person name="Rosikiewicz P."/>
            <person name="Riley R."/>
            <person name="Saito K."/>
            <person name="San Clemente H."/>
            <person name="Shapiro H."/>
            <person name="van Tuinen D."/>
            <person name="Becard G."/>
            <person name="Bonfante P."/>
            <person name="Paszkowski U."/>
            <person name="Shachar-Hill Y.Y."/>
            <person name="Tuskan G.A."/>
            <person name="Young P.W."/>
            <person name="Sanders I.R."/>
            <person name="Henrissat B."/>
            <person name="Rensing S.A."/>
            <person name="Grigoriev I.V."/>
            <person name="Corradi N."/>
            <person name="Roux C."/>
            <person name="Martin F."/>
        </authorList>
    </citation>
    <scope>NUCLEOTIDE SEQUENCE [LARGE SCALE GENOMIC DNA]</scope>
    <source>
        <strain evidence="1 2">DAOM 197198</strain>
    </source>
</reference>
<gene>
    <name evidence="1" type="ORF">GLOIN_2v1786610</name>
</gene>
<protein>
    <submittedName>
        <fullName evidence="1">Uncharacterized protein</fullName>
    </submittedName>
</protein>
<dbReference type="VEuPathDB" id="FungiDB:RhiirFUN_008180"/>
<dbReference type="EMBL" id="AUPC02000341">
    <property type="protein sequence ID" value="POG61446.1"/>
    <property type="molecule type" value="Genomic_DNA"/>
</dbReference>
<comment type="caution">
    <text evidence="1">The sequence shown here is derived from an EMBL/GenBank/DDBJ whole genome shotgun (WGS) entry which is preliminary data.</text>
</comment>
<evidence type="ECO:0000313" key="1">
    <source>
        <dbReference type="EMBL" id="POG61446.1"/>
    </source>
</evidence>
<name>A0A2P4P7T1_RHIID</name>
<proteinExistence type="predicted"/>
<reference evidence="1 2" key="2">
    <citation type="journal article" date="2018" name="New Phytol.">
        <title>High intraspecific genome diversity in the model arbuscular mycorrhizal symbiont Rhizophagus irregularis.</title>
        <authorList>
            <person name="Chen E.C.H."/>
            <person name="Morin E."/>
            <person name="Beaudet D."/>
            <person name="Noel J."/>
            <person name="Yildirir G."/>
            <person name="Ndikumana S."/>
            <person name="Charron P."/>
            <person name="St-Onge C."/>
            <person name="Giorgi J."/>
            <person name="Kruger M."/>
            <person name="Marton T."/>
            <person name="Ropars J."/>
            <person name="Grigoriev I.V."/>
            <person name="Hainaut M."/>
            <person name="Henrissat B."/>
            <person name="Roux C."/>
            <person name="Martin F."/>
            <person name="Corradi N."/>
        </authorList>
    </citation>
    <scope>NUCLEOTIDE SEQUENCE [LARGE SCALE GENOMIC DNA]</scope>
    <source>
        <strain evidence="1 2">DAOM 197198</strain>
    </source>
</reference>
<accession>A0A2P4P7T1</accession>
<organism evidence="1 2">
    <name type="scientific">Rhizophagus irregularis (strain DAOM 181602 / DAOM 197198 / MUCL 43194)</name>
    <name type="common">Arbuscular mycorrhizal fungus</name>
    <name type="synonym">Glomus intraradices</name>
    <dbReference type="NCBI Taxonomy" id="747089"/>
    <lineage>
        <taxon>Eukaryota</taxon>
        <taxon>Fungi</taxon>
        <taxon>Fungi incertae sedis</taxon>
        <taxon>Mucoromycota</taxon>
        <taxon>Glomeromycotina</taxon>
        <taxon>Glomeromycetes</taxon>
        <taxon>Glomerales</taxon>
        <taxon>Glomeraceae</taxon>
        <taxon>Rhizophagus</taxon>
    </lineage>
</organism>